<evidence type="ECO:0000313" key="3">
    <source>
        <dbReference type="Proteomes" id="UP000030645"/>
    </source>
</evidence>
<evidence type="ECO:0000313" key="2">
    <source>
        <dbReference type="EMBL" id="EXB55556.1"/>
    </source>
</evidence>
<accession>W9R6C6</accession>
<reference evidence="3" key="1">
    <citation type="submission" date="2013-01" db="EMBL/GenBank/DDBJ databases">
        <title>Draft Genome Sequence of a Mulberry Tree, Morus notabilis C.K. Schneid.</title>
        <authorList>
            <person name="He N."/>
            <person name="Zhao S."/>
        </authorList>
    </citation>
    <scope>NUCLEOTIDE SEQUENCE</scope>
</reference>
<gene>
    <name evidence="2" type="ORF">L484_017429</name>
</gene>
<dbReference type="EMBL" id="KE344246">
    <property type="protein sequence ID" value="EXB55556.1"/>
    <property type="molecule type" value="Genomic_DNA"/>
</dbReference>
<dbReference type="AlphaFoldDB" id="W9R6C6"/>
<name>W9R6C6_9ROSA</name>
<feature type="region of interest" description="Disordered" evidence="1">
    <location>
        <begin position="90"/>
        <end position="126"/>
    </location>
</feature>
<proteinExistence type="predicted"/>
<dbReference type="Proteomes" id="UP000030645">
    <property type="component" value="Unassembled WGS sequence"/>
</dbReference>
<keyword evidence="3" id="KW-1185">Reference proteome</keyword>
<evidence type="ECO:0000256" key="1">
    <source>
        <dbReference type="SAM" id="MobiDB-lite"/>
    </source>
</evidence>
<protein>
    <submittedName>
        <fullName evidence="2">Uncharacterized protein</fullName>
    </submittedName>
</protein>
<feature type="compositionally biased region" description="Basic and acidic residues" evidence="1">
    <location>
        <begin position="104"/>
        <end position="118"/>
    </location>
</feature>
<sequence>MFSVKLLLPLLLACRFAFGLLLRKMFRGTMLGPSVGSTLLLPFSFFSSLSVPPALFYFSLSSSLSLSREKKHGCVDLQWRRNADLLLTETERRGSGGDSATGVDLRRRDVLHDGDGGDPKLPLPVVAASGISDAPNEIRETNL</sequence>
<organism evidence="2 3">
    <name type="scientific">Morus notabilis</name>
    <dbReference type="NCBI Taxonomy" id="981085"/>
    <lineage>
        <taxon>Eukaryota</taxon>
        <taxon>Viridiplantae</taxon>
        <taxon>Streptophyta</taxon>
        <taxon>Embryophyta</taxon>
        <taxon>Tracheophyta</taxon>
        <taxon>Spermatophyta</taxon>
        <taxon>Magnoliopsida</taxon>
        <taxon>eudicotyledons</taxon>
        <taxon>Gunneridae</taxon>
        <taxon>Pentapetalae</taxon>
        <taxon>rosids</taxon>
        <taxon>fabids</taxon>
        <taxon>Rosales</taxon>
        <taxon>Moraceae</taxon>
        <taxon>Moreae</taxon>
        <taxon>Morus</taxon>
    </lineage>
</organism>